<keyword evidence="2" id="KW-1185">Reference proteome</keyword>
<proteinExistence type="predicted"/>
<dbReference type="Proteomes" id="UP001642482">
    <property type="component" value="Unassembled WGS sequence"/>
</dbReference>
<reference evidence="1 2" key="1">
    <citation type="submission" date="2024-01" db="EMBL/GenBank/DDBJ databases">
        <authorList>
            <person name="Allen C."/>
            <person name="Tagirdzhanova G."/>
        </authorList>
    </citation>
    <scope>NUCLEOTIDE SEQUENCE [LARGE SCALE GENOMIC DNA]</scope>
</reference>
<organism evidence="1 2">
    <name type="scientific">Sporothrix eucalyptigena</name>
    <dbReference type="NCBI Taxonomy" id="1812306"/>
    <lineage>
        <taxon>Eukaryota</taxon>
        <taxon>Fungi</taxon>
        <taxon>Dikarya</taxon>
        <taxon>Ascomycota</taxon>
        <taxon>Pezizomycotina</taxon>
        <taxon>Sordariomycetes</taxon>
        <taxon>Sordariomycetidae</taxon>
        <taxon>Ophiostomatales</taxon>
        <taxon>Ophiostomataceae</taxon>
        <taxon>Sporothrix</taxon>
    </lineage>
</organism>
<evidence type="ECO:0000313" key="2">
    <source>
        <dbReference type="Proteomes" id="UP001642482"/>
    </source>
</evidence>
<protein>
    <submittedName>
        <fullName evidence="1">Uncharacterized protein</fullName>
    </submittedName>
</protein>
<comment type="caution">
    <text evidence="1">The sequence shown here is derived from an EMBL/GenBank/DDBJ whole genome shotgun (WGS) entry which is preliminary data.</text>
</comment>
<gene>
    <name evidence="1" type="ORF">SEUCBS140593_002283</name>
</gene>
<evidence type="ECO:0000313" key="1">
    <source>
        <dbReference type="EMBL" id="CAK7214712.1"/>
    </source>
</evidence>
<name>A0ABP0B5H0_9PEZI</name>
<dbReference type="EMBL" id="CAWUHD010000015">
    <property type="protein sequence ID" value="CAK7214712.1"/>
    <property type="molecule type" value="Genomic_DNA"/>
</dbReference>
<accession>A0ABP0B5H0</accession>
<sequence>MSLGSDGSADSDDLQALEHHLETRYLRYCDPSRPLHLMATLMMRCALNILRFMARHPRRQHQQTTEERLFVWRLCLAILDQQHMLQSNPHLRPFAWHAPFFQQWHAIIHVLDTLRSDLEIEQAARAWDLIEKTYSNNPEMLTGQAGGKKPIHAALKRLW</sequence>